<evidence type="ECO:0000256" key="5">
    <source>
        <dbReference type="ARBA" id="ARBA00022729"/>
    </source>
</evidence>
<evidence type="ECO:0000256" key="3">
    <source>
        <dbReference type="ARBA" id="ARBA00022452"/>
    </source>
</evidence>
<comment type="subcellular location">
    <subcellularLocation>
        <location evidence="1">Cell outer membrane</location>
        <topology evidence="1">Multi-pass membrane protein</topology>
    </subcellularLocation>
</comment>
<evidence type="ECO:0000256" key="7">
    <source>
        <dbReference type="ARBA" id="ARBA00023237"/>
    </source>
</evidence>
<evidence type="ECO:0008006" key="11">
    <source>
        <dbReference type="Google" id="ProtNLM"/>
    </source>
</evidence>
<evidence type="ECO:0000313" key="9">
    <source>
        <dbReference type="EMBL" id="RKG53577.1"/>
    </source>
</evidence>
<feature type="chain" id="PRO_5017458339" description="Transport of long-chain fatty acid" evidence="8">
    <location>
        <begin position="21"/>
        <end position="410"/>
    </location>
</feature>
<evidence type="ECO:0000256" key="1">
    <source>
        <dbReference type="ARBA" id="ARBA00004571"/>
    </source>
</evidence>
<dbReference type="GO" id="GO:0009279">
    <property type="term" value="C:cell outer membrane"/>
    <property type="evidence" value="ECO:0007669"/>
    <property type="project" value="UniProtKB-SubCell"/>
</dbReference>
<keyword evidence="5 8" id="KW-0732">Signal</keyword>
<evidence type="ECO:0000256" key="8">
    <source>
        <dbReference type="SAM" id="SignalP"/>
    </source>
</evidence>
<comment type="caution">
    <text evidence="9">The sequence shown here is derived from an EMBL/GenBank/DDBJ whole genome shotgun (WGS) entry which is preliminary data.</text>
</comment>
<sequence>MKPASLLALLSLCIVCHTQAAAIERSGQSTLAFLEPNNYTEFNFGVVTGNLSGENSNKEELSQVLNVTDFSTGNLIEDFHFVQSAIKLQLNPQVSVGLLLDQPFGVKLNYDYSPESILGHEQLEAIDIHLKSENITALMGYQPTPQWNIYGGLAYQNFAGDLNLFGQSFYFFNGYNVTLKNDRALGWLGGISYQIPEIALRANLTYRSRIKHKNQAIESTAMHGDFSDRTEIVTPQSVNFDFMSGITTHNLIYGSVRWVDWSNFKIKPKGFDQIIQNTISDFKALTPTPEISAFIQALANFNLIDYQSDQWSAKIGIAHQLNARTFASLETVWDSGSDNPASTINPANGYNGLGTGLRYQFSSKSFISGGLYHLKFKPSRQDKDSISVSSISTLDNRTAWAYGLKIGHYF</sequence>
<evidence type="ECO:0000313" key="10">
    <source>
        <dbReference type="Proteomes" id="UP000281084"/>
    </source>
</evidence>
<keyword evidence="4" id="KW-0812">Transmembrane</keyword>
<keyword evidence="6" id="KW-0472">Membrane</keyword>
<keyword evidence="3" id="KW-1134">Transmembrane beta strand</keyword>
<evidence type="ECO:0000256" key="4">
    <source>
        <dbReference type="ARBA" id="ARBA00022692"/>
    </source>
</evidence>
<evidence type="ECO:0000256" key="6">
    <source>
        <dbReference type="ARBA" id="ARBA00023136"/>
    </source>
</evidence>
<dbReference type="Proteomes" id="UP000281084">
    <property type="component" value="Unassembled WGS sequence"/>
</dbReference>
<dbReference type="EMBL" id="RAXZ01000006">
    <property type="protein sequence ID" value="RKG53577.1"/>
    <property type="molecule type" value="Genomic_DNA"/>
</dbReference>
<gene>
    <name evidence="9" type="ORF">D7V64_06670</name>
</gene>
<feature type="signal peptide" evidence="8">
    <location>
        <begin position="1"/>
        <end position="20"/>
    </location>
</feature>
<reference evidence="9 10" key="1">
    <citation type="submission" date="2018-09" db="EMBL/GenBank/DDBJ databases">
        <title>The draft genome of Acinetobacter spp. strains.</title>
        <authorList>
            <person name="Qin J."/>
            <person name="Feng Y."/>
            <person name="Zong Z."/>
        </authorList>
    </citation>
    <scope>NUCLEOTIDE SEQUENCE [LARGE SCALE GENOMIC DNA]</scope>
    <source>
        <strain evidence="9 10">WCHAc060002</strain>
    </source>
</reference>
<keyword evidence="7" id="KW-0998">Cell outer membrane</keyword>
<dbReference type="SUPFAM" id="SSF56935">
    <property type="entry name" value="Porins"/>
    <property type="match status" value="1"/>
</dbReference>
<protein>
    <recommendedName>
        <fullName evidence="11">Transport of long-chain fatty acid</fullName>
    </recommendedName>
</protein>
<accession>A0A3A8G3C1</accession>
<dbReference type="RefSeq" id="WP_120367233.1">
    <property type="nucleotide sequence ID" value="NZ_RAXZ01000006.1"/>
</dbReference>
<dbReference type="Gene3D" id="2.40.160.60">
    <property type="entry name" value="Outer membrane protein transport protein (OMPP1/FadL/TodX)"/>
    <property type="match status" value="1"/>
</dbReference>
<dbReference type="AlphaFoldDB" id="A0A3A8G3C1"/>
<comment type="similarity">
    <text evidence="2">Belongs to the OmpP1/FadL family.</text>
</comment>
<dbReference type="InterPro" id="IPR005017">
    <property type="entry name" value="OMPP1/FadL/TodX"/>
</dbReference>
<proteinExistence type="inferred from homology"/>
<evidence type="ECO:0000256" key="2">
    <source>
        <dbReference type="ARBA" id="ARBA00008163"/>
    </source>
</evidence>
<dbReference type="Pfam" id="PF03349">
    <property type="entry name" value="Toluene_X"/>
    <property type="match status" value="1"/>
</dbReference>
<name>A0A3A8G3C1_9GAMM</name>
<organism evidence="9 10">
    <name type="scientific">Acinetobacter cumulans</name>
    <dbReference type="NCBI Taxonomy" id="2136182"/>
    <lineage>
        <taxon>Bacteria</taxon>
        <taxon>Pseudomonadati</taxon>
        <taxon>Pseudomonadota</taxon>
        <taxon>Gammaproteobacteria</taxon>
        <taxon>Moraxellales</taxon>
        <taxon>Moraxellaceae</taxon>
        <taxon>Acinetobacter</taxon>
    </lineage>
</organism>